<keyword evidence="4" id="KW-1185">Reference proteome</keyword>
<proteinExistence type="predicted"/>
<dbReference type="InterPro" id="IPR027805">
    <property type="entry name" value="Transposase_HTH_dom"/>
</dbReference>
<sequence length="858" mass="96254">MVGRNHYVCSKHFIKGERDPITACTRNQAPFGRRHKYLIKTSQLTPPGNTEEKDPDRNNDRNGYILFTKSRQNMEIPTAVEQVIKVSKESAKSRQTNTEVKDHGKNNERSNYLLSVKSRQMDSEGKNPVKNNEAVGDILSAESRQRMEIPTVVEQLISERDESAGSRQMDTKDPGKNNKGRAYLHSVESTQMDTEEKDSSKNEEGKGNLHSAESRQNVEIPTVIEQLIEIVEREMPSILVNQHIEVSEENTTNMPHQSMLGLFGARIETDLLLPAEKKYKTHTNKNVASKLKNSVLGLPKDDMETRPKPSHSTSKKRKRKTRADKISAVKLKNNALELPFEHRIVTQTEDTLCVPNIATLSEWTPQVPQSAPVTMSESSHAAQVFNTTTTESQLYSLAVLHCLSSSTFSSEFSAKVQCSLANALQKQEKGIMNIASTLKEVRVTDKKSKLQNETVESPKSSNLCVNDIATVGHERFSKHVQSCDEKCFHFLGIPNLATFYYLYIWLLPFIPNFKGGNGTVNSDNKSKTNRENGPVLTWLDEFILTLVKIRRGYDLEIISFLFGISKSQSYKIFIMWVNFLSECFSNLLIWPSKEVNKANLPEAFKKTPYTQAVVKCVSYIFKKPLDTLGSSRTYSPYAQQLVAIMPTGALVFLSNIYTEHLSLQAIIKASGLLDFVQNEDTIVTDSGEKIGHFLPKNQGTVNPTSNVCAVDKNFKGITPDIDINSMTGQKKEKTTAAKSIREKEVTSFEIQEETDATYGVQRSDESTLEFRKRKAAEESTIATKGKTTITKLAAGIKRRKAVTKSELVTKEKLLVEKVVRRMKSFEILNVAVPSNVVPHFGSITRIVAVLCNLQNKLA</sequence>
<feature type="region of interest" description="Disordered" evidence="1">
    <location>
        <begin position="292"/>
        <end position="324"/>
    </location>
</feature>
<feature type="compositionally biased region" description="Basic and acidic residues" evidence="1">
    <location>
        <begin position="157"/>
        <end position="176"/>
    </location>
</feature>
<accession>A0AAE0YCK6</accession>
<feature type="compositionally biased region" description="Basic and acidic residues" evidence="1">
    <location>
        <begin position="197"/>
        <end position="207"/>
    </location>
</feature>
<reference evidence="3" key="1">
    <citation type="journal article" date="2023" name="G3 (Bethesda)">
        <title>A reference genome for the long-term kleptoplast-retaining sea slug Elysia crispata morphotype clarki.</title>
        <authorList>
            <person name="Eastman K.E."/>
            <person name="Pendleton A.L."/>
            <person name="Shaikh M.A."/>
            <person name="Suttiyut T."/>
            <person name="Ogas R."/>
            <person name="Tomko P."/>
            <person name="Gavelis G."/>
            <person name="Widhalm J.R."/>
            <person name="Wisecaver J.H."/>
        </authorList>
    </citation>
    <scope>NUCLEOTIDE SEQUENCE</scope>
    <source>
        <strain evidence="3">ECLA1</strain>
    </source>
</reference>
<evidence type="ECO:0000313" key="4">
    <source>
        <dbReference type="Proteomes" id="UP001283361"/>
    </source>
</evidence>
<dbReference type="Proteomes" id="UP001283361">
    <property type="component" value="Unassembled WGS sequence"/>
</dbReference>
<feature type="compositionally biased region" description="Basic and acidic residues" evidence="1">
    <location>
        <begin position="50"/>
        <end position="60"/>
    </location>
</feature>
<dbReference type="EMBL" id="JAWDGP010006450">
    <property type="protein sequence ID" value="KAK3740967.1"/>
    <property type="molecule type" value="Genomic_DNA"/>
</dbReference>
<comment type="caution">
    <text evidence="3">The sequence shown here is derived from an EMBL/GenBank/DDBJ whole genome shotgun (WGS) entry which is preliminary data.</text>
</comment>
<gene>
    <name evidence="3" type="ORF">RRG08_005659</name>
</gene>
<feature type="domain" description="Transposase Helix-turn-helix" evidence="2">
    <location>
        <begin position="539"/>
        <end position="585"/>
    </location>
</feature>
<dbReference type="AlphaFoldDB" id="A0AAE0YCK6"/>
<protein>
    <recommendedName>
        <fullName evidence="2">Transposase Helix-turn-helix domain-containing protein</fullName>
    </recommendedName>
</protein>
<organism evidence="3 4">
    <name type="scientific">Elysia crispata</name>
    <name type="common">lettuce slug</name>
    <dbReference type="NCBI Taxonomy" id="231223"/>
    <lineage>
        <taxon>Eukaryota</taxon>
        <taxon>Metazoa</taxon>
        <taxon>Spiralia</taxon>
        <taxon>Lophotrochozoa</taxon>
        <taxon>Mollusca</taxon>
        <taxon>Gastropoda</taxon>
        <taxon>Heterobranchia</taxon>
        <taxon>Euthyneura</taxon>
        <taxon>Panpulmonata</taxon>
        <taxon>Sacoglossa</taxon>
        <taxon>Placobranchoidea</taxon>
        <taxon>Plakobranchidae</taxon>
        <taxon>Elysia</taxon>
    </lineage>
</organism>
<evidence type="ECO:0000259" key="2">
    <source>
        <dbReference type="Pfam" id="PF13613"/>
    </source>
</evidence>
<dbReference type="PANTHER" id="PTHR23080">
    <property type="entry name" value="THAP DOMAIN PROTEIN"/>
    <property type="match status" value="1"/>
</dbReference>
<feature type="region of interest" description="Disordered" evidence="1">
    <location>
        <begin position="39"/>
        <end position="62"/>
    </location>
</feature>
<feature type="region of interest" description="Disordered" evidence="1">
    <location>
        <begin position="88"/>
        <end position="142"/>
    </location>
</feature>
<evidence type="ECO:0000313" key="3">
    <source>
        <dbReference type="EMBL" id="KAK3740967.1"/>
    </source>
</evidence>
<feature type="region of interest" description="Disordered" evidence="1">
    <location>
        <begin position="157"/>
        <end position="214"/>
    </location>
</feature>
<name>A0AAE0YCK6_9GAST</name>
<feature type="compositionally biased region" description="Basic residues" evidence="1">
    <location>
        <begin position="313"/>
        <end position="322"/>
    </location>
</feature>
<feature type="compositionally biased region" description="Basic and acidic residues" evidence="1">
    <location>
        <begin position="99"/>
        <end position="108"/>
    </location>
</feature>
<evidence type="ECO:0000256" key="1">
    <source>
        <dbReference type="SAM" id="MobiDB-lite"/>
    </source>
</evidence>
<dbReference type="Pfam" id="PF13613">
    <property type="entry name" value="HTH_Tnp_4"/>
    <property type="match status" value="1"/>
</dbReference>